<evidence type="ECO:0000313" key="2">
    <source>
        <dbReference type="EMBL" id="KAA1257952.1"/>
    </source>
</evidence>
<dbReference type="PANTHER" id="PTHR34512">
    <property type="entry name" value="CELL SURFACE PROTEIN"/>
    <property type="match status" value="1"/>
</dbReference>
<dbReference type="Pfam" id="PF13360">
    <property type="entry name" value="PQQ_2"/>
    <property type="match status" value="1"/>
</dbReference>
<comment type="caution">
    <text evidence="2">The sequence shown here is derived from an EMBL/GenBank/DDBJ whole genome shotgun (WGS) entry which is preliminary data.</text>
</comment>
<dbReference type="SMART" id="SM00564">
    <property type="entry name" value="PQQ"/>
    <property type="match status" value="3"/>
</dbReference>
<dbReference type="Gene3D" id="2.130.10.10">
    <property type="entry name" value="YVTN repeat-like/Quinoprotein amine dehydrogenase"/>
    <property type="match status" value="1"/>
</dbReference>
<dbReference type="Proteomes" id="UP000322699">
    <property type="component" value="Unassembled WGS sequence"/>
</dbReference>
<feature type="domain" description="Pyrrolo-quinoline quinone repeat" evidence="1">
    <location>
        <begin position="91"/>
        <end position="352"/>
    </location>
</feature>
<reference evidence="2 3" key="1">
    <citation type="submission" date="2019-08" db="EMBL/GenBank/DDBJ databases">
        <title>Deep-cultivation of Planctomycetes and their phenomic and genomic characterization uncovers novel biology.</title>
        <authorList>
            <person name="Wiegand S."/>
            <person name="Jogler M."/>
            <person name="Boedeker C."/>
            <person name="Pinto D."/>
            <person name="Vollmers J."/>
            <person name="Rivas-Marin E."/>
            <person name="Kohn T."/>
            <person name="Peeters S.H."/>
            <person name="Heuer A."/>
            <person name="Rast P."/>
            <person name="Oberbeckmann S."/>
            <person name="Bunk B."/>
            <person name="Jeske O."/>
            <person name="Meyerdierks A."/>
            <person name="Storesund J.E."/>
            <person name="Kallscheuer N."/>
            <person name="Luecker S."/>
            <person name="Lage O.M."/>
            <person name="Pohl T."/>
            <person name="Merkel B.J."/>
            <person name="Hornburger P."/>
            <person name="Mueller R.-W."/>
            <person name="Bruemmer F."/>
            <person name="Labrenz M."/>
            <person name="Spormann A.M."/>
            <person name="Op Den Camp H."/>
            <person name="Overmann J."/>
            <person name="Amann R."/>
            <person name="Jetten M.S.M."/>
            <person name="Mascher T."/>
            <person name="Medema M.H."/>
            <person name="Devos D.P."/>
            <person name="Kaster A.-K."/>
            <person name="Ovreas L."/>
            <person name="Rohde M."/>
            <person name="Galperin M.Y."/>
            <person name="Jogler C."/>
        </authorList>
    </citation>
    <scope>NUCLEOTIDE SEQUENCE [LARGE SCALE GENOMIC DNA]</scope>
    <source>
        <strain evidence="2 3">LF1</strain>
    </source>
</reference>
<sequence>MIPCFHPVIRFSLSVIGLSLCLTHSQADNWPQYRGLLGDGKSDESLTDLDWAGGVTPVWKVATPKGFSSFAVADGRCFTLIVREDDQRNSQSTVVAMDADNGQEIWATPLRSDIYQGGGNAGAKGNKGGDGPRSTPTVNDGFVYVYDAAMTLHCLDAATGKRVWKQDIEEDFNGKNITWGSASSPIVVGDKVLVSGGGPGQTFLAFDKKTGDSLWETGDDRFTHATPTLTKIDGVDQVIFLMRSGPISINPDDGSERWRTNFEYNVSTAASPVVSGNLVYLSAGYNVGALLLQVLSGDNTEDVWFKERKLMNHWSTPVIHKGHIYGLFGFKGYGTAPLQCVELATGKIKWSQPGFGQGNCILVGDHLIVLSDAGEVAIVAADPGEYTELAKADVLDGKCWSTPAYSDGKLYIRSTKEGACIKL</sequence>
<organism evidence="2 3">
    <name type="scientific">Rubripirellula obstinata</name>
    <dbReference type="NCBI Taxonomy" id="406547"/>
    <lineage>
        <taxon>Bacteria</taxon>
        <taxon>Pseudomonadati</taxon>
        <taxon>Planctomycetota</taxon>
        <taxon>Planctomycetia</taxon>
        <taxon>Pirellulales</taxon>
        <taxon>Pirellulaceae</taxon>
        <taxon>Rubripirellula</taxon>
    </lineage>
</organism>
<dbReference type="OrthoDB" id="9815737at2"/>
<dbReference type="InterPro" id="IPR011047">
    <property type="entry name" value="Quinoprotein_ADH-like_sf"/>
</dbReference>
<keyword evidence="3" id="KW-1185">Reference proteome</keyword>
<dbReference type="PANTHER" id="PTHR34512:SF30">
    <property type="entry name" value="OUTER MEMBRANE PROTEIN ASSEMBLY FACTOR BAMB"/>
    <property type="match status" value="1"/>
</dbReference>
<dbReference type="InterPro" id="IPR015943">
    <property type="entry name" value="WD40/YVTN_repeat-like_dom_sf"/>
</dbReference>
<protein>
    <submittedName>
        <fullName evidence="2">Outer membrane biogenesis protein BamB</fullName>
    </submittedName>
</protein>
<dbReference type="InterPro" id="IPR002372">
    <property type="entry name" value="PQQ_rpt_dom"/>
</dbReference>
<dbReference type="InterPro" id="IPR018391">
    <property type="entry name" value="PQQ_b-propeller_rpt"/>
</dbReference>
<dbReference type="RefSeq" id="WP_084422405.1">
    <property type="nucleotide sequence ID" value="NZ_LWSK01000014.1"/>
</dbReference>
<dbReference type="EMBL" id="VRLW01000001">
    <property type="protein sequence ID" value="KAA1257952.1"/>
    <property type="molecule type" value="Genomic_DNA"/>
</dbReference>
<evidence type="ECO:0000313" key="3">
    <source>
        <dbReference type="Proteomes" id="UP000322699"/>
    </source>
</evidence>
<proteinExistence type="predicted"/>
<evidence type="ECO:0000259" key="1">
    <source>
        <dbReference type="Pfam" id="PF13360"/>
    </source>
</evidence>
<dbReference type="SUPFAM" id="SSF50998">
    <property type="entry name" value="Quinoprotein alcohol dehydrogenase-like"/>
    <property type="match status" value="1"/>
</dbReference>
<accession>A0A5B1CCK8</accession>
<gene>
    <name evidence="2" type="ORF">LF1_04430</name>
</gene>
<dbReference type="AlphaFoldDB" id="A0A5B1CCK8"/>
<name>A0A5B1CCK8_9BACT</name>